<dbReference type="InterPro" id="IPR026960">
    <property type="entry name" value="RVT-Znf"/>
</dbReference>
<sequence length="1063" mass="120582">MADQYGHTSMEEDDIDGLMYDDDDEPELSEIDDRWFLVGRFLTKRSIDFQAMQHKMATLWQPGRGMLDFWVQIHDITSGFKSETVVRDVGNYVGTFVKIDPNNFSGVWRDFLRVRSSIRVDQPLQGKLKLEEKSGLSCLVHFKYEDLPTFYFICGILGHSERFCERLFDTPLHLIDKPYNKELKAAPRRRNYASGAQWLRSGVVTRSTNLSPTVELLPVNFGSRQNINVAAHNQQSVVMGHTNFMVINGEDIIHDSTTNNGNQGVEIGSSVQGKSKDKAVLVDNDESQTNHVLLLVDTKRRRTDIEPNASNGPLSEKSDGPTILHNENGSMLEDENVESNTNGPEAMEDESTMGSYGVYFSKNLVGAGCSEMINLDLDRPVTEEEVCKAVFDMHPDKSPRPDGMTPAFFQKCWPIVKTDVVAYVQHFFEHGVLEKTCAAANVVSIPKKKCPDSMKDLRPIALCNVIYKVITKVMANRMKPFMDTIIVESQSAFIPGRLISDNVLISFEVLHYLKRKRLGKTGFMALKIDMSKAYDRIEWSFLEAMLRRMGFLDKWVKLVMSCVASATYTVIHGKHEIGPITPTRGIRQGDPLFPYLFIMCAEGLSAMLRKYENNGWIHGCKVANGAPQVSHMLFADDSYYYCKATMEEARRIHEFLQKFERASGQQVNFSKSSIFFSTNMETNVRNQLCSFLGMNAATEDNFYLGLPSTMSRNKTAGLGYLKTKSVVQSLPSYAMSVFLLPLDITRDIEKLMNRFWWQPKGDKKGSKVGEFLQSQTYLYRGFSRQRYFPHGSFLSAQIGAKPSFVWRSIFEAQDLWKSGIRCDRDKQLIVSIPLKITQNNDQLFWCRENLGICSIKSAYSTLQKLKGRWFEDEASQFWRKFWSLKLPPKVANLVWRAGTNCLPTLTQLRVKRVDVSSICPVCGEHEETILHCLVTCNIIKQCWDRVGIGTQTRLGGTFFYWCIKVFRVSCNDLKCLLAVTCWAICEARNDLVWNRKEHTVGNGHWSSNDVNSVRINVDAAIFDGGRSYGLGMVIRDVNGMLLEGRTTLAHTQVDPLLAEAIGV</sequence>
<name>A0A803PKR6_CANSA</name>
<organism evidence="3 4">
    <name type="scientific">Cannabis sativa</name>
    <name type="common">Hemp</name>
    <name type="synonym">Marijuana</name>
    <dbReference type="NCBI Taxonomy" id="3483"/>
    <lineage>
        <taxon>Eukaryota</taxon>
        <taxon>Viridiplantae</taxon>
        <taxon>Streptophyta</taxon>
        <taxon>Embryophyta</taxon>
        <taxon>Tracheophyta</taxon>
        <taxon>Spermatophyta</taxon>
        <taxon>Magnoliopsida</taxon>
        <taxon>eudicotyledons</taxon>
        <taxon>Gunneridae</taxon>
        <taxon>Pentapetalae</taxon>
        <taxon>rosids</taxon>
        <taxon>fabids</taxon>
        <taxon>Rosales</taxon>
        <taxon>Cannabaceae</taxon>
        <taxon>Cannabis</taxon>
    </lineage>
</organism>
<dbReference type="InterPro" id="IPR052343">
    <property type="entry name" value="Retrotransposon-Effector_Assoc"/>
</dbReference>
<keyword evidence="4" id="KW-1185">Reference proteome</keyword>
<dbReference type="PANTHER" id="PTHR46890">
    <property type="entry name" value="NON-LTR RETROLELEMENT REVERSE TRANSCRIPTASE-LIKE PROTEIN-RELATED"/>
    <property type="match status" value="1"/>
</dbReference>
<dbReference type="Pfam" id="PF13966">
    <property type="entry name" value="zf-RVT"/>
    <property type="match status" value="1"/>
</dbReference>
<dbReference type="EnsemblPlants" id="evm.model.05.1290">
    <property type="protein sequence ID" value="cds.evm.model.05.1290"/>
    <property type="gene ID" value="evm.TU.05.1290"/>
</dbReference>
<proteinExistence type="predicted"/>
<feature type="domain" description="Reverse transcriptase" evidence="2">
    <location>
        <begin position="426"/>
        <end position="696"/>
    </location>
</feature>
<reference evidence="3" key="1">
    <citation type="submission" date="2018-11" db="EMBL/GenBank/DDBJ databases">
        <authorList>
            <person name="Grassa J C."/>
        </authorList>
    </citation>
    <scope>NUCLEOTIDE SEQUENCE [LARGE SCALE GENOMIC DNA]</scope>
</reference>
<dbReference type="InterPro" id="IPR043502">
    <property type="entry name" value="DNA/RNA_pol_sf"/>
</dbReference>
<evidence type="ECO:0000256" key="1">
    <source>
        <dbReference type="SAM" id="MobiDB-lite"/>
    </source>
</evidence>
<dbReference type="Pfam" id="PF00078">
    <property type="entry name" value="RVT_1"/>
    <property type="match status" value="1"/>
</dbReference>
<reference evidence="3" key="2">
    <citation type="submission" date="2021-03" db="UniProtKB">
        <authorList>
            <consortium name="EnsemblPlants"/>
        </authorList>
    </citation>
    <scope>IDENTIFICATION</scope>
</reference>
<evidence type="ECO:0000259" key="2">
    <source>
        <dbReference type="PROSITE" id="PS50878"/>
    </source>
</evidence>
<feature type="region of interest" description="Disordered" evidence="1">
    <location>
        <begin position="303"/>
        <end position="350"/>
    </location>
</feature>
<protein>
    <recommendedName>
        <fullName evidence="2">Reverse transcriptase domain-containing protein</fullName>
    </recommendedName>
</protein>
<dbReference type="CDD" id="cd01650">
    <property type="entry name" value="RT_nLTR_like"/>
    <property type="match status" value="1"/>
</dbReference>
<dbReference type="InterPro" id="IPR000477">
    <property type="entry name" value="RT_dom"/>
</dbReference>
<evidence type="ECO:0000313" key="3">
    <source>
        <dbReference type="EnsemblPlants" id="cds.evm.model.05.1290"/>
    </source>
</evidence>
<dbReference type="Pfam" id="PF14392">
    <property type="entry name" value="zf-CCHC_4"/>
    <property type="match status" value="1"/>
</dbReference>
<dbReference type="InterPro" id="IPR025836">
    <property type="entry name" value="Zn_knuckle_CX2CX4HX4C"/>
</dbReference>
<dbReference type="Proteomes" id="UP000596661">
    <property type="component" value="Chromosome 5"/>
</dbReference>
<dbReference type="SUPFAM" id="SSF56672">
    <property type="entry name" value="DNA/RNA polymerases"/>
    <property type="match status" value="1"/>
</dbReference>
<dbReference type="PROSITE" id="PS50878">
    <property type="entry name" value="RT_POL"/>
    <property type="match status" value="1"/>
</dbReference>
<dbReference type="EMBL" id="UZAU01000521">
    <property type="status" value="NOT_ANNOTATED_CDS"/>
    <property type="molecule type" value="Genomic_DNA"/>
</dbReference>
<dbReference type="PANTHER" id="PTHR46890:SF48">
    <property type="entry name" value="RNA-DIRECTED DNA POLYMERASE"/>
    <property type="match status" value="1"/>
</dbReference>
<accession>A0A803PKR6</accession>
<dbReference type="AlphaFoldDB" id="A0A803PKR6"/>
<evidence type="ECO:0000313" key="4">
    <source>
        <dbReference type="Proteomes" id="UP000596661"/>
    </source>
</evidence>
<dbReference type="Gramene" id="evm.model.05.1290">
    <property type="protein sequence ID" value="cds.evm.model.05.1290"/>
    <property type="gene ID" value="evm.TU.05.1290"/>
</dbReference>